<reference evidence="3 4" key="1">
    <citation type="submission" date="2017-03" db="EMBL/GenBank/DDBJ databases">
        <title>Genomes of endolithic fungi from Antarctica.</title>
        <authorList>
            <person name="Coleine C."/>
            <person name="Masonjones S."/>
            <person name="Stajich J.E."/>
        </authorList>
    </citation>
    <scope>NUCLEOTIDE SEQUENCE [LARGE SCALE GENOMIC DNA]</scope>
    <source>
        <strain evidence="3 4">CCFEE 6315</strain>
    </source>
</reference>
<keyword evidence="4" id="KW-1185">Reference proteome</keyword>
<dbReference type="Pfam" id="PF00481">
    <property type="entry name" value="PP2C"/>
    <property type="match status" value="1"/>
</dbReference>
<dbReference type="CDD" id="cd00143">
    <property type="entry name" value="PP2Cc"/>
    <property type="match status" value="1"/>
</dbReference>
<evidence type="ECO:0000259" key="2">
    <source>
        <dbReference type="PROSITE" id="PS51746"/>
    </source>
</evidence>
<dbReference type="GO" id="GO:0004741">
    <property type="term" value="F:[pyruvate dehydrogenase (acetyl-transferring)]-phosphatase activity"/>
    <property type="evidence" value="ECO:0007669"/>
    <property type="project" value="TreeGrafter"/>
</dbReference>
<sequence length="469" mass="51524">MDGSPMFVLGVAGLDLNGRAMKELLCNGLQMAAAANVPAMTLELAQELLNSRASLSVSPTVLGHTAQLPSNLPCEDAVSSSFVPILSDRERDWSQWSIYDGHDGPRTAQMLHDMLPFLVGSFLSEAAGLSRLYKPRDGRVIEAIRKAFVFADDLIVSLPRDLVQSGGSGLATTVAMAALSQSGSCALMALYDSGTSVLRVANTGDSRAVLGTWSAEDEQYVAMPMSQDQTGFNEDRVERTKRDDEHEEPVGSKSGRTLETAVSRAFGDARWKWPKEIIERAHEMFWGPAPRPGGFISTVPHSTVDPVMSETEVRTGARPDFLIMASGSLWDVMSSEDAVACVQLWLEKNKPTDCMDTKNITRTDLFDVHQQITSGGSPTLESMFDVPDDEDTYYDKERKCLKWRVSPKHFVNEDRNCGVNMIKNALGGKRRGLFTGLMSLQPPLSKTVRDDITVQVFFFGVDTQDLKNN</sequence>
<feature type="region of interest" description="Disordered" evidence="1">
    <location>
        <begin position="229"/>
        <end position="254"/>
    </location>
</feature>
<feature type="domain" description="PPM-type phosphatase" evidence="2">
    <location>
        <begin position="52"/>
        <end position="459"/>
    </location>
</feature>
<dbReference type="InterPro" id="IPR001932">
    <property type="entry name" value="PPM-type_phosphatase-like_dom"/>
</dbReference>
<dbReference type="Proteomes" id="UP000308549">
    <property type="component" value="Unassembled WGS sequence"/>
</dbReference>
<organism evidence="3 4">
    <name type="scientific">Salinomyces thailandicus</name>
    <dbReference type="NCBI Taxonomy" id="706561"/>
    <lineage>
        <taxon>Eukaryota</taxon>
        <taxon>Fungi</taxon>
        <taxon>Dikarya</taxon>
        <taxon>Ascomycota</taxon>
        <taxon>Pezizomycotina</taxon>
        <taxon>Dothideomycetes</taxon>
        <taxon>Dothideomycetidae</taxon>
        <taxon>Mycosphaerellales</taxon>
        <taxon>Teratosphaeriaceae</taxon>
        <taxon>Salinomyces</taxon>
    </lineage>
</organism>
<comment type="caution">
    <text evidence="3">The sequence shown here is derived from an EMBL/GenBank/DDBJ whole genome shotgun (WGS) entry which is preliminary data.</text>
</comment>
<accession>A0A4V5N626</accession>
<dbReference type="Gene3D" id="3.60.40.10">
    <property type="entry name" value="PPM-type phosphatase domain"/>
    <property type="match status" value="1"/>
</dbReference>
<evidence type="ECO:0000313" key="3">
    <source>
        <dbReference type="EMBL" id="TKA34199.1"/>
    </source>
</evidence>
<proteinExistence type="predicted"/>
<dbReference type="GO" id="GO:0005739">
    <property type="term" value="C:mitochondrion"/>
    <property type="evidence" value="ECO:0007669"/>
    <property type="project" value="TreeGrafter"/>
</dbReference>
<evidence type="ECO:0000256" key="1">
    <source>
        <dbReference type="SAM" id="MobiDB-lite"/>
    </source>
</evidence>
<dbReference type="PANTHER" id="PTHR13832:SF792">
    <property type="entry name" value="GM14286P"/>
    <property type="match status" value="1"/>
</dbReference>
<dbReference type="InterPro" id="IPR015655">
    <property type="entry name" value="PP2C"/>
</dbReference>
<protein>
    <recommendedName>
        <fullName evidence="2">PPM-type phosphatase domain-containing protein</fullName>
    </recommendedName>
</protein>
<dbReference type="SUPFAM" id="SSF81606">
    <property type="entry name" value="PP2C-like"/>
    <property type="match status" value="1"/>
</dbReference>
<dbReference type="OrthoDB" id="420076at2759"/>
<evidence type="ECO:0000313" key="4">
    <source>
        <dbReference type="Proteomes" id="UP000308549"/>
    </source>
</evidence>
<dbReference type="AlphaFoldDB" id="A0A4V5N626"/>
<dbReference type="InterPro" id="IPR036457">
    <property type="entry name" value="PPM-type-like_dom_sf"/>
</dbReference>
<dbReference type="SMART" id="SM00332">
    <property type="entry name" value="PP2Cc"/>
    <property type="match status" value="1"/>
</dbReference>
<feature type="compositionally biased region" description="Basic and acidic residues" evidence="1">
    <location>
        <begin position="233"/>
        <end position="250"/>
    </location>
</feature>
<dbReference type="EMBL" id="NAJL01000001">
    <property type="protein sequence ID" value="TKA34199.1"/>
    <property type="molecule type" value="Genomic_DNA"/>
</dbReference>
<dbReference type="PROSITE" id="PS51746">
    <property type="entry name" value="PPM_2"/>
    <property type="match status" value="1"/>
</dbReference>
<dbReference type="PANTHER" id="PTHR13832">
    <property type="entry name" value="PROTEIN PHOSPHATASE 2C"/>
    <property type="match status" value="1"/>
</dbReference>
<gene>
    <name evidence="3" type="ORF">B0A50_00179</name>
</gene>
<name>A0A4V5N626_9PEZI</name>